<dbReference type="InterPro" id="IPR036249">
    <property type="entry name" value="Thioredoxin-like_sf"/>
</dbReference>
<evidence type="ECO:0000313" key="3">
    <source>
        <dbReference type="EMBL" id="PIV01467.1"/>
    </source>
</evidence>
<gene>
    <name evidence="3" type="ORF">COS54_01050</name>
</gene>
<dbReference type="Proteomes" id="UP000229631">
    <property type="component" value="Unassembled WGS sequence"/>
</dbReference>
<dbReference type="Pfam" id="PF13462">
    <property type="entry name" value="Thioredoxin_4"/>
    <property type="match status" value="1"/>
</dbReference>
<evidence type="ECO:0000256" key="1">
    <source>
        <dbReference type="SAM" id="MobiDB-lite"/>
    </source>
</evidence>
<dbReference type="AlphaFoldDB" id="A0A2M7BEF7"/>
<organism evidence="3 4">
    <name type="scientific">Candidatus Shapirobacteria bacterium CG03_land_8_20_14_0_80_39_12</name>
    <dbReference type="NCBI Taxonomy" id="1974879"/>
    <lineage>
        <taxon>Bacteria</taxon>
        <taxon>Candidatus Shapironibacteriota</taxon>
    </lineage>
</organism>
<feature type="region of interest" description="Disordered" evidence="1">
    <location>
        <begin position="30"/>
        <end position="56"/>
    </location>
</feature>
<feature type="compositionally biased region" description="Polar residues" evidence="1">
    <location>
        <begin position="295"/>
        <end position="308"/>
    </location>
</feature>
<accession>A0A2M7BEF7</accession>
<reference evidence="4" key="1">
    <citation type="submission" date="2017-09" db="EMBL/GenBank/DDBJ databases">
        <title>Depth-based differentiation of microbial function through sediment-hosted aquifers and enrichment of novel symbionts in the deep terrestrial subsurface.</title>
        <authorList>
            <person name="Probst A.J."/>
            <person name="Ladd B."/>
            <person name="Jarett J.K."/>
            <person name="Geller-Mcgrath D.E."/>
            <person name="Sieber C.M.K."/>
            <person name="Emerson J.B."/>
            <person name="Anantharaman K."/>
            <person name="Thomas B.C."/>
            <person name="Malmstrom R."/>
            <person name="Stieglmeier M."/>
            <person name="Klingl A."/>
            <person name="Woyke T."/>
            <person name="Ryan C.M."/>
            <person name="Banfield J.F."/>
        </authorList>
    </citation>
    <scope>NUCLEOTIDE SEQUENCE [LARGE SCALE GENOMIC DNA]</scope>
</reference>
<evidence type="ECO:0000259" key="2">
    <source>
        <dbReference type="Pfam" id="PF13462"/>
    </source>
</evidence>
<dbReference type="Gene3D" id="3.40.30.10">
    <property type="entry name" value="Glutaredoxin"/>
    <property type="match status" value="1"/>
</dbReference>
<proteinExistence type="predicted"/>
<dbReference type="EMBL" id="PEVC01000021">
    <property type="protein sequence ID" value="PIV01467.1"/>
    <property type="molecule type" value="Genomic_DNA"/>
</dbReference>
<dbReference type="InterPro" id="IPR012336">
    <property type="entry name" value="Thioredoxin-like_fold"/>
</dbReference>
<sequence>MNKKVSFVIIFLLLIAAFLGGMAFAKGGGSKSTKTNTNSTAQATSAPQPTQAPFVPKQKSAKPEVKFFVMSFCPYGNQAETGIEPVYQLLKDKVSWQPRYIVSQITQTSIDQCKTSCAGKVGNEAAKKQCQDAITAGQVKNMDADTCVKTYFPYKTADECIAKTCSTLKVNSWESLHGVQELHQDVREICAYNLGNIANWWKFITAVNTNCTASNADTCWAEQAKSAGLDTNKISTCENSQKTALLVKENTESTKYQAQGSPTVYINETLYNGGRSPEDYKKAICASFENPPAECSQTLGAESTTTSGGCAPAS</sequence>
<evidence type="ECO:0000313" key="4">
    <source>
        <dbReference type="Proteomes" id="UP000229631"/>
    </source>
</evidence>
<protein>
    <recommendedName>
        <fullName evidence="2">Thioredoxin-like fold domain-containing protein</fullName>
    </recommendedName>
</protein>
<name>A0A2M7BEF7_9BACT</name>
<feature type="domain" description="Thioredoxin-like fold" evidence="2">
    <location>
        <begin position="215"/>
        <end position="284"/>
    </location>
</feature>
<dbReference type="SUPFAM" id="SSF52833">
    <property type="entry name" value="Thioredoxin-like"/>
    <property type="match status" value="1"/>
</dbReference>
<feature type="region of interest" description="Disordered" evidence="1">
    <location>
        <begin position="294"/>
        <end position="314"/>
    </location>
</feature>
<feature type="compositionally biased region" description="Low complexity" evidence="1">
    <location>
        <begin position="30"/>
        <end position="53"/>
    </location>
</feature>
<comment type="caution">
    <text evidence="3">The sequence shown here is derived from an EMBL/GenBank/DDBJ whole genome shotgun (WGS) entry which is preliminary data.</text>
</comment>